<dbReference type="SUPFAM" id="SSF53639">
    <property type="entry name" value="AraD/HMP-PK domain-like"/>
    <property type="match status" value="1"/>
</dbReference>
<dbReference type="OrthoDB" id="43786at2157"/>
<dbReference type="Proteomes" id="UP000230607">
    <property type="component" value="Chromosome 1"/>
</dbReference>
<dbReference type="GO" id="GO:0005829">
    <property type="term" value="C:cytosol"/>
    <property type="evidence" value="ECO:0007669"/>
    <property type="project" value="TreeGrafter"/>
</dbReference>
<dbReference type="SUPFAM" id="SSF53613">
    <property type="entry name" value="Ribokinase-like"/>
    <property type="match status" value="1"/>
</dbReference>
<dbReference type="PANTHER" id="PTHR20858">
    <property type="entry name" value="PHOSPHOMETHYLPYRIMIDINE KINASE"/>
    <property type="match status" value="1"/>
</dbReference>
<dbReference type="GO" id="GO:0008902">
    <property type="term" value="F:hydroxymethylpyrimidine kinase activity"/>
    <property type="evidence" value="ECO:0007669"/>
    <property type="project" value="TreeGrafter"/>
</dbReference>
<dbReference type="CDD" id="cd01169">
    <property type="entry name" value="HMPP_kinase"/>
    <property type="match status" value="1"/>
</dbReference>
<dbReference type="GO" id="GO:0009228">
    <property type="term" value="P:thiamine biosynthetic process"/>
    <property type="evidence" value="ECO:0007669"/>
    <property type="project" value="InterPro"/>
</dbReference>
<dbReference type="FunFam" id="3.40.1190.20:FF:000003">
    <property type="entry name" value="Phosphomethylpyrimidine kinase ThiD"/>
    <property type="match status" value="1"/>
</dbReference>
<dbReference type="Pfam" id="PF10120">
    <property type="entry name" value="ThiN"/>
    <property type="match status" value="1"/>
</dbReference>
<keyword evidence="1" id="KW-0808">Transferase</keyword>
<feature type="domain" description="Pyridoxamine kinase/Phosphomethylpyrimidine kinase" evidence="5">
    <location>
        <begin position="10"/>
        <end position="249"/>
    </location>
</feature>
<evidence type="ECO:0000313" key="8">
    <source>
        <dbReference type="Proteomes" id="UP000230607"/>
    </source>
</evidence>
<dbReference type="InterPro" id="IPR013749">
    <property type="entry name" value="PM/HMP-P_kinase-1"/>
</dbReference>
<proteinExistence type="predicted"/>
<evidence type="ECO:0000256" key="1">
    <source>
        <dbReference type="ARBA" id="ARBA00022679"/>
    </source>
</evidence>
<feature type="domain" description="Thiamine-phosphate synthase ThiN" evidence="6">
    <location>
        <begin position="264"/>
        <end position="431"/>
    </location>
</feature>
<dbReference type="PANTHER" id="PTHR20858:SF17">
    <property type="entry name" value="HYDROXYMETHYLPYRIMIDINE_PHOSPHOMETHYLPYRIMIDINE KINASE THI20-RELATED"/>
    <property type="match status" value="1"/>
</dbReference>
<sequence>MNILSIAGSDPSSGAGIQGDMKTFSAFGAYGTSVITAVTSQNTRKFFNVEPVAPFLVKSQIRSILEDFRVDAIKIGMVYDKQTVRAIHSELEKIKIPIILDPIFKSTTGGDLQTENAFSDFKKLLIPLSYAITPNIPEAEKITGLKIKSLNDMKNAAKKIQKIGAKNVIIKGGHFSLGSKVVDVLLDDEKFYIFSHDRLKFENHGGGCTFSASLCVNIARGKKLPEAIDAARLFTIESMKKATQIGRGLAITKHAKGDDIENQLSNAISKFCSIDFIYEHIPECQTNFVYSVPSPQSLNDILGLEGRIVRTGKHVTVAGHLKYEGSKHVASAVLEMARKFPAIRSALNLKYDKKTIKNAVSKGFQVSSYDRDTEPARAKVKEGSTISWGTKAAIKTRNTPPDIVFHTGDFGKEAMIIIFGKNPEDVLRKTLKITKSFHPST</sequence>
<keyword evidence="3 7" id="KW-0418">Kinase</keyword>
<evidence type="ECO:0000256" key="2">
    <source>
        <dbReference type="ARBA" id="ARBA00022741"/>
    </source>
</evidence>
<gene>
    <name evidence="7" type="ORF">NCS_10121</name>
</gene>
<dbReference type="InterPro" id="IPR019293">
    <property type="entry name" value="ThiN"/>
</dbReference>
<accession>A0A2H1FC26</accession>
<dbReference type="Pfam" id="PF08543">
    <property type="entry name" value="Phos_pyr_kin"/>
    <property type="match status" value="1"/>
</dbReference>
<dbReference type="GO" id="GO:0005524">
    <property type="term" value="F:ATP binding"/>
    <property type="evidence" value="ECO:0007669"/>
    <property type="project" value="UniProtKB-KW"/>
</dbReference>
<keyword evidence="8" id="KW-1185">Reference proteome</keyword>
<dbReference type="InterPro" id="IPR029056">
    <property type="entry name" value="Ribokinase-like"/>
</dbReference>
<evidence type="ECO:0000259" key="6">
    <source>
        <dbReference type="Pfam" id="PF10120"/>
    </source>
</evidence>
<dbReference type="Gene3D" id="3.40.1190.20">
    <property type="match status" value="1"/>
</dbReference>
<dbReference type="RefSeq" id="WP_157926478.1">
    <property type="nucleotide sequence ID" value="NZ_LT841358.1"/>
</dbReference>
<dbReference type="InterPro" id="IPR036409">
    <property type="entry name" value="Aldolase_II/adducin_N_sf"/>
</dbReference>
<organism evidence="7 8">
    <name type="scientific">Candidatus Nitrosotalea okcheonensis</name>
    <dbReference type="NCBI Taxonomy" id="1903276"/>
    <lineage>
        <taxon>Archaea</taxon>
        <taxon>Nitrososphaerota</taxon>
        <taxon>Nitrososphaeria</taxon>
        <taxon>Nitrosotaleales</taxon>
        <taxon>Nitrosotaleaceae</taxon>
        <taxon>Nitrosotalea</taxon>
    </lineage>
</organism>
<evidence type="ECO:0000256" key="3">
    <source>
        <dbReference type="ARBA" id="ARBA00022777"/>
    </source>
</evidence>
<evidence type="ECO:0000313" key="7">
    <source>
        <dbReference type="EMBL" id="SMH70314.1"/>
    </source>
</evidence>
<name>A0A2H1FC26_9ARCH</name>
<dbReference type="AlphaFoldDB" id="A0A2H1FC26"/>
<dbReference type="EMBL" id="LT841358">
    <property type="protein sequence ID" value="SMH70314.1"/>
    <property type="molecule type" value="Genomic_DNA"/>
</dbReference>
<reference evidence="8" key="1">
    <citation type="submission" date="2017-03" db="EMBL/GenBank/DDBJ databases">
        <authorList>
            <person name="Herbold C."/>
        </authorList>
    </citation>
    <scope>NUCLEOTIDE SEQUENCE [LARGE SCALE GENOMIC DNA]</scope>
</reference>
<dbReference type="GO" id="GO:0008972">
    <property type="term" value="F:phosphomethylpyrimidine kinase activity"/>
    <property type="evidence" value="ECO:0007669"/>
    <property type="project" value="InterPro"/>
</dbReference>
<evidence type="ECO:0000259" key="5">
    <source>
        <dbReference type="Pfam" id="PF08543"/>
    </source>
</evidence>
<keyword evidence="4" id="KW-0067">ATP-binding</keyword>
<keyword evidence="2" id="KW-0547">Nucleotide-binding</keyword>
<dbReference type="Gene3D" id="3.40.225.10">
    <property type="entry name" value="Class II aldolase/adducin N-terminal domain"/>
    <property type="match status" value="1"/>
</dbReference>
<evidence type="ECO:0000256" key="4">
    <source>
        <dbReference type="ARBA" id="ARBA00022840"/>
    </source>
</evidence>
<dbReference type="InterPro" id="IPR004399">
    <property type="entry name" value="HMP/HMP-P_kinase_dom"/>
</dbReference>
<dbReference type="NCBIfam" id="TIGR00097">
    <property type="entry name" value="HMP-P_kinase"/>
    <property type="match status" value="1"/>
</dbReference>
<protein>
    <submittedName>
        <fullName evidence="7">Phosphomethylpyrimidine kinase</fullName>
    </submittedName>
</protein>